<reference evidence="1 2" key="1">
    <citation type="submission" date="2022-01" db="EMBL/GenBank/DDBJ databases">
        <authorList>
            <person name="Xiong W."/>
            <person name="Schranz E."/>
        </authorList>
    </citation>
    <scope>NUCLEOTIDE SEQUENCE [LARGE SCALE GENOMIC DNA]</scope>
</reference>
<proteinExistence type="predicted"/>
<evidence type="ECO:0000313" key="2">
    <source>
        <dbReference type="Proteomes" id="UP001157418"/>
    </source>
</evidence>
<dbReference type="AlphaFoldDB" id="A0AAU9ME82"/>
<sequence length="78" mass="8657">MNYTHLLFSCCETTLLSADLSSLQDYVCFVVQDCVSFNPVLGLIDSKEGLHRTAIVISMGLLFETKLLKGEDDIKVVD</sequence>
<dbReference type="EMBL" id="CAKMRJ010002090">
    <property type="protein sequence ID" value="CAH1424977.1"/>
    <property type="molecule type" value="Genomic_DNA"/>
</dbReference>
<gene>
    <name evidence="1" type="ORF">LVIROSA_LOCUS12146</name>
</gene>
<keyword evidence="2" id="KW-1185">Reference proteome</keyword>
<dbReference type="Proteomes" id="UP001157418">
    <property type="component" value="Unassembled WGS sequence"/>
</dbReference>
<comment type="caution">
    <text evidence="1">The sequence shown here is derived from an EMBL/GenBank/DDBJ whole genome shotgun (WGS) entry which is preliminary data.</text>
</comment>
<protein>
    <submittedName>
        <fullName evidence="1">Uncharacterized protein</fullName>
    </submittedName>
</protein>
<accession>A0AAU9ME82</accession>
<evidence type="ECO:0000313" key="1">
    <source>
        <dbReference type="EMBL" id="CAH1424977.1"/>
    </source>
</evidence>
<organism evidence="1 2">
    <name type="scientific">Lactuca virosa</name>
    <dbReference type="NCBI Taxonomy" id="75947"/>
    <lineage>
        <taxon>Eukaryota</taxon>
        <taxon>Viridiplantae</taxon>
        <taxon>Streptophyta</taxon>
        <taxon>Embryophyta</taxon>
        <taxon>Tracheophyta</taxon>
        <taxon>Spermatophyta</taxon>
        <taxon>Magnoliopsida</taxon>
        <taxon>eudicotyledons</taxon>
        <taxon>Gunneridae</taxon>
        <taxon>Pentapetalae</taxon>
        <taxon>asterids</taxon>
        <taxon>campanulids</taxon>
        <taxon>Asterales</taxon>
        <taxon>Asteraceae</taxon>
        <taxon>Cichorioideae</taxon>
        <taxon>Cichorieae</taxon>
        <taxon>Lactucinae</taxon>
        <taxon>Lactuca</taxon>
    </lineage>
</organism>
<name>A0AAU9ME82_9ASTR</name>